<feature type="transmembrane region" description="Helical" evidence="7">
    <location>
        <begin position="92"/>
        <end position="111"/>
    </location>
</feature>
<dbReference type="GeneID" id="95361049"/>
<feature type="region of interest" description="Disordered" evidence="8">
    <location>
        <begin position="361"/>
        <end position="385"/>
    </location>
</feature>
<dbReference type="HAMAP" id="MF_02065">
    <property type="entry name" value="MltG"/>
    <property type="match status" value="1"/>
</dbReference>
<keyword evidence="4 7" id="KW-0472">Membrane</keyword>
<dbReference type="AlphaFoldDB" id="U2PYQ7"/>
<feature type="region of interest" description="Disordered" evidence="8">
    <location>
        <begin position="1"/>
        <end position="86"/>
    </location>
</feature>
<dbReference type="Gene3D" id="3.30.160.60">
    <property type="entry name" value="Classic Zinc Finger"/>
    <property type="match status" value="1"/>
</dbReference>
<comment type="function">
    <text evidence="7">Functions as a peptidoglycan terminase that cleaves nascent peptidoglycan strands endolytically to terminate their elongation.</text>
</comment>
<evidence type="ECO:0000256" key="4">
    <source>
        <dbReference type="ARBA" id="ARBA00023136"/>
    </source>
</evidence>
<protein>
    <recommendedName>
        <fullName evidence="7">Endolytic murein transglycosylase</fullName>
        <ecNumber evidence="7">4.2.2.29</ecNumber>
    </recommendedName>
    <alternativeName>
        <fullName evidence="7">Peptidoglycan lytic transglycosylase</fullName>
    </alternativeName>
    <alternativeName>
        <fullName evidence="7">Peptidoglycan polymerization terminase</fullName>
    </alternativeName>
</protein>
<comment type="catalytic activity">
    <reaction evidence="7">
        <text>a peptidoglycan chain = a peptidoglycan chain with N-acetyl-1,6-anhydromuramyl-[peptide] at the reducing end + a peptidoglycan chain with N-acetylglucosamine at the non-reducing end.</text>
        <dbReference type="EC" id="4.2.2.29"/>
    </reaction>
</comment>
<dbReference type="EC" id="4.2.2.29" evidence="7"/>
<dbReference type="Pfam" id="PF02618">
    <property type="entry name" value="YceG"/>
    <property type="match status" value="1"/>
</dbReference>
<proteinExistence type="inferred from homology"/>
<keyword evidence="3 7" id="KW-1133">Transmembrane helix</keyword>
<dbReference type="Gene3D" id="3.30.1490.480">
    <property type="entry name" value="Endolytic murein transglycosylase"/>
    <property type="match status" value="1"/>
</dbReference>
<evidence type="ECO:0000256" key="7">
    <source>
        <dbReference type="HAMAP-Rule" id="MF_02065"/>
    </source>
</evidence>
<sequence length="443" mass="47877">MKPKRAADDGDLDDFFAAPGPARATSRADDDDEPRRRPGRAQDPDEKEEEPDEAREDEPADEDDEDLGDDLLGADGATPGGRRGRRGSRLKSVIAVLLSIAIIGGGGYLGFQKASQAWTSYRGVDYEGAGDESTSVPVTIREGMTITEIGDTLAADQVVASSRAFVRIANQDERSSSIHAGTYMMRQHMSARAALDLLLDPANLATNLITLREGLRDSEVFAQLSQTTGIPVSDFEAAAADPAALGLPDYAQGDVEGYLFPETYTYDPADTAADVLTKMIDQFKRIATEEDLAGRAAALGRSPHDVVVVASIIEKETTNFDYGPQIAEVFYNRLERNVKLQSDATVIYANNMTGRITTTDEERSVDSPYNTYTREGLPPGAISNPGQEALHSALNPASGDYMYFVAVNPDTGETKFAVTEEEHAANVAEFQAWCQDNADRCGE</sequence>
<keyword evidence="6 7" id="KW-0961">Cell wall biogenesis/degradation</keyword>
<dbReference type="OrthoDB" id="9814591at2"/>
<evidence type="ECO:0000256" key="2">
    <source>
        <dbReference type="ARBA" id="ARBA00022692"/>
    </source>
</evidence>
<dbReference type="PANTHER" id="PTHR30518">
    <property type="entry name" value="ENDOLYTIC MUREIN TRANSGLYCOSYLASE"/>
    <property type="match status" value="1"/>
</dbReference>
<evidence type="ECO:0000256" key="6">
    <source>
        <dbReference type="ARBA" id="ARBA00023316"/>
    </source>
</evidence>
<accession>U2PYQ7</accession>
<evidence type="ECO:0000313" key="10">
    <source>
        <dbReference type="Proteomes" id="UP000017052"/>
    </source>
</evidence>
<keyword evidence="2 7" id="KW-0812">Transmembrane</keyword>
<reference evidence="9" key="1">
    <citation type="submission" date="2013-08" db="EMBL/GenBank/DDBJ databases">
        <authorList>
            <person name="Durkin A.S."/>
            <person name="Haft D.R."/>
            <person name="McCorrison J."/>
            <person name="Torralba M."/>
            <person name="Gillis M."/>
            <person name="Haft D.H."/>
            <person name="Methe B."/>
            <person name="Sutton G."/>
            <person name="Nelson K.E."/>
        </authorList>
    </citation>
    <scope>NUCLEOTIDE SEQUENCE [LARGE SCALE GENOMIC DNA]</scope>
    <source>
        <strain evidence="9">F0233</strain>
    </source>
</reference>
<dbReference type="EMBL" id="ACVN02000178">
    <property type="protein sequence ID" value="ERK55655.1"/>
    <property type="molecule type" value="Genomic_DNA"/>
</dbReference>
<keyword evidence="5 7" id="KW-0456">Lyase</keyword>
<evidence type="ECO:0000256" key="3">
    <source>
        <dbReference type="ARBA" id="ARBA00022989"/>
    </source>
</evidence>
<evidence type="ECO:0000256" key="5">
    <source>
        <dbReference type="ARBA" id="ARBA00023239"/>
    </source>
</evidence>
<dbReference type="InterPro" id="IPR003770">
    <property type="entry name" value="MLTG-like"/>
</dbReference>
<dbReference type="RefSeq" id="WP_021797540.1">
    <property type="nucleotide sequence ID" value="NZ_ACVN02000178.1"/>
</dbReference>
<evidence type="ECO:0000256" key="1">
    <source>
        <dbReference type="ARBA" id="ARBA00022475"/>
    </source>
</evidence>
<feature type="compositionally biased region" description="Basic and acidic residues" evidence="8">
    <location>
        <begin position="33"/>
        <end position="44"/>
    </location>
</feature>
<dbReference type="GO" id="GO:0071555">
    <property type="term" value="P:cell wall organization"/>
    <property type="evidence" value="ECO:0007669"/>
    <property type="project" value="UniProtKB-KW"/>
</dbReference>
<dbReference type="NCBIfam" id="TIGR00247">
    <property type="entry name" value="endolytic transglycosylase MltG"/>
    <property type="match status" value="1"/>
</dbReference>
<organism evidence="9 10">
    <name type="scientific">Propionibacterium acidifaciens F0233</name>
    <dbReference type="NCBI Taxonomy" id="553198"/>
    <lineage>
        <taxon>Bacteria</taxon>
        <taxon>Bacillati</taxon>
        <taxon>Actinomycetota</taxon>
        <taxon>Actinomycetes</taxon>
        <taxon>Propionibacteriales</taxon>
        <taxon>Propionibacteriaceae</taxon>
        <taxon>Propionibacterium</taxon>
    </lineage>
</organism>
<dbReference type="PANTHER" id="PTHR30518:SF2">
    <property type="entry name" value="ENDOLYTIC MUREIN TRANSGLYCOSYLASE"/>
    <property type="match status" value="1"/>
</dbReference>
<dbReference type="GO" id="GO:0005886">
    <property type="term" value="C:plasma membrane"/>
    <property type="evidence" value="ECO:0007669"/>
    <property type="project" value="UniProtKB-SubCell"/>
</dbReference>
<dbReference type="Proteomes" id="UP000017052">
    <property type="component" value="Unassembled WGS sequence"/>
</dbReference>
<evidence type="ECO:0000256" key="8">
    <source>
        <dbReference type="SAM" id="MobiDB-lite"/>
    </source>
</evidence>
<comment type="subcellular location">
    <subcellularLocation>
        <location evidence="7">Cell membrane</location>
        <topology evidence="7">Single-pass membrane protein</topology>
    </subcellularLocation>
</comment>
<feature type="compositionally biased region" description="Acidic residues" evidence="8">
    <location>
        <begin position="45"/>
        <end position="69"/>
    </location>
</feature>
<name>U2PYQ7_9ACTN</name>
<keyword evidence="1 7" id="KW-1003">Cell membrane</keyword>
<dbReference type="CDD" id="cd08010">
    <property type="entry name" value="MltG_like"/>
    <property type="match status" value="1"/>
</dbReference>
<evidence type="ECO:0000313" key="9">
    <source>
        <dbReference type="EMBL" id="ERK55655.1"/>
    </source>
</evidence>
<feature type="site" description="Important for catalytic activity" evidence="7">
    <location>
        <position position="316"/>
    </location>
</feature>
<dbReference type="GO" id="GO:0009252">
    <property type="term" value="P:peptidoglycan biosynthetic process"/>
    <property type="evidence" value="ECO:0007669"/>
    <property type="project" value="UniProtKB-UniRule"/>
</dbReference>
<comment type="caution">
    <text evidence="9">The sequence shown here is derived from an EMBL/GenBank/DDBJ whole genome shotgun (WGS) entry which is preliminary data.</text>
</comment>
<gene>
    <name evidence="7" type="primary">mltG</name>
    <name evidence="9" type="ORF">HMPREF0682_0480</name>
</gene>
<comment type="similarity">
    <text evidence="7">Belongs to the transglycosylase MltG family.</text>
</comment>
<dbReference type="GO" id="GO:0008932">
    <property type="term" value="F:lytic endotransglycosylase activity"/>
    <property type="evidence" value="ECO:0007669"/>
    <property type="project" value="UniProtKB-UniRule"/>
</dbReference>
<keyword evidence="10" id="KW-1185">Reference proteome</keyword>